<comment type="caution">
    <text evidence="1">The sequence shown here is derived from an EMBL/GenBank/DDBJ whole genome shotgun (WGS) entry which is preliminary data.</text>
</comment>
<protein>
    <submittedName>
        <fullName evidence="1">Uncharacterized protein</fullName>
    </submittedName>
</protein>
<keyword evidence="2" id="KW-1185">Reference proteome</keyword>
<proteinExistence type="predicted"/>
<accession>A0ABQ9EBI1</accession>
<sequence length="119" mass="14043">MSMASTSLELPVHVIPDNNGQTGTAVVYDERMGSHYHMWNNDFTEKPERFTGPFKRCREYGLLERCQNLQSRMATEEEMKILHSEDLIKLLKKSTSMTDEEMKETSRKYDFLYFHKVNI</sequence>
<dbReference type="InterPro" id="IPR023696">
    <property type="entry name" value="Ureohydrolase_dom_sf"/>
</dbReference>
<dbReference type="Proteomes" id="UP001217089">
    <property type="component" value="Unassembled WGS sequence"/>
</dbReference>
<dbReference type="SUPFAM" id="SSF52768">
    <property type="entry name" value="Arginase/deacetylase"/>
    <property type="match status" value="1"/>
</dbReference>
<gene>
    <name evidence="1" type="ORF">KUTeg_020743</name>
</gene>
<evidence type="ECO:0000313" key="1">
    <source>
        <dbReference type="EMBL" id="KAJ8301756.1"/>
    </source>
</evidence>
<evidence type="ECO:0000313" key="2">
    <source>
        <dbReference type="Proteomes" id="UP001217089"/>
    </source>
</evidence>
<organism evidence="1 2">
    <name type="scientific">Tegillarca granosa</name>
    <name type="common">Malaysian cockle</name>
    <name type="synonym">Anadara granosa</name>
    <dbReference type="NCBI Taxonomy" id="220873"/>
    <lineage>
        <taxon>Eukaryota</taxon>
        <taxon>Metazoa</taxon>
        <taxon>Spiralia</taxon>
        <taxon>Lophotrochozoa</taxon>
        <taxon>Mollusca</taxon>
        <taxon>Bivalvia</taxon>
        <taxon>Autobranchia</taxon>
        <taxon>Pteriomorphia</taxon>
        <taxon>Arcoida</taxon>
        <taxon>Arcoidea</taxon>
        <taxon>Arcidae</taxon>
        <taxon>Tegillarca</taxon>
    </lineage>
</organism>
<reference evidence="1 2" key="1">
    <citation type="submission" date="2022-12" db="EMBL/GenBank/DDBJ databases">
        <title>Chromosome-level genome of Tegillarca granosa.</title>
        <authorList>
            <person name="Kim J."/>
        </authorList>
    </citation>
    <scope>NUCLEOTIDE SEQUENCE [LARGE SCALE GENOMIC DNA]</scope>
    <source>
        <strain evidence="1">Teg-2019</strain>
        <tissue evidence="1">Adductor muscle</tissue>
    </source>
</reference>
<name>A0ABQ9EBI1_TEGGR</name>
<dbReference type="EMBL" id="JARBDR010000918">
    <property type="protein sequence ID" value="KAJ8301756.1"/>
    <property type="molecule type" value="Genomic_DNA"/>
</dbReference>
<dbReference type="PANTHER" id="PTHR10625:SF38">
    <property type="entry name" value="HISTONE DEACETYLASE 6, ISOFORM G"/>
    <property type="match status" value="1"/>
</dbReference>
<dbReference type="Gene3D" id="3.40.800.20">
    <property type="entry name" value="Histone deacetylase domain"/>
    <property type="match status" value="1"/>
</dbReference>
<dbReference type="InterPro" id="IPR037138">
    <property type="entry name" value="His_deacetylse_dom_sf"/>
</dbReference>
<dbReference type="PANTHER" id="PTHR10625">
    <property type="entry name" value="HISTONE DEACETYLASE HDAC1-RELATED"/>
    <property type="match status" value="1"/>
</dbReference>